<dbReference type="EMBL" id="PVLF01000003">
    <property type="protein sequence ID" value="PRH83222.1"/>
    <property type="molecule type" value="Genomic_DNA"/>
</dbReference>
<keyword evidence="3" id="KW-1185">Reference proteome</keyword>
<keyword evidence="1" id="KW-0732">Signal</keyword>
<dbReference type="PROSITE" id="PS51257">
    <property type="entry name" value="PROKAR_LIPOPROTEIN"/>
    <property type="match status" value="1"/>
</dbReference>
<comment type="caution">
    <text evidence="2">The sequence shown here is derived from an EMBL/GenBank/DDBJ whole genome shotgun (WGS) entry which is preliminary data.</text>
</comment>
<evidence type="ECO:0000313" key="3">
    <source>
        <dbReference type="Proteomes" id="UP000241736"/>
    </source>
</evidence>
<dbReference type="Pfam" id="PF11659">
    <property type="entry name" value="DUF3261"/>
    <property type="match status" value="1"/>
</dbReference>
<reference evidence="2 3" key="1">
    <citation type="submission" date="2018-03" db="EMBL/GenBank/DDBJ databases">
        <title>Arenimonas caeni sp. nov., isolated from activated sludge.</title>
        <authorList>
            <person name="Liu H."/>
        </authorList>
    </citation>
    <scope>NUCLEOTIDE SEQUENCE [LARGE SCALE GENOMIC DNA]</scope>
    <source>
        <strain evidence="3">z29</strain>
    </source>
</reference>
<organism evidence="2 3">
    <name type="scientific">Arenimonas caeni</name>
    <dbReference type="NCBI Taxonomy" id="2058085"/>
    <lineage>
        <taxon>Bacteria</taxon>
        <taxon>Pseudomonadati</taxon>
        <taxon>Pseudomonadota</taxon>
        <taxon>Gammaproteobacteria</taxon>
        <taxon>Lysobacterales</taxon>
        <taxon>Lysobacteraceae</taxon>
        <taxon>Arenimonas</taxon>
    </lineage>
</organism>
<feature type="chain" id="PRO_5015198776" evidence="1">
    <location>
        <begin position="28"/>
        <end position="181"/>
    </location>
</feature>
<dbReference type="AlphaFoldDB" id="A0A2P6MB74"/>
<gene>
    <name evidence="2" type="ORF">C6N40_03425</name>
</gene>
<evidence type="ECO:0000313" key="2">
    <source>
        <dbReference type="EMBL" id="PRH83222.1"/>
    </source>
</evidence>
<name>A0A2P6MB74_9GAMM</name>
<feature type="signal peptide" evidence="1">
    <location>
        <begin position="1"/>
        <end position="27"/>
    </location>
</feature>
<proteinExistence type="predicted"/>
<dbReference type="Proteomes" id="UP000241736">
    <property type="component" value="Unassembled WGS sequence"/>
</dbReference>
<dbReference type="InterPro" id="IPR021675">
    <property type="entry name" value="DUF3261"/>
</dbReference>
<sequence>MQRLMPLLLCALLAGCAGTPVRTTAPAADLPMLRLAPSALPGGMASQQRLVFDQGGRRDSIDAMVEVDTAGVRVVLHQQGQVLLRLDWDGDSLHEQRSAGLPDTLAGERVLTDLQLVHWPAAAIAAALPAGWRLASRQGHRELLQGGARVVAIDYPRDGEALLHNERVGYRLSIHSMAVQP</sequence>
<accession>A0A2P6MB74</accession>
<protein>
    <submittedName>
        <fullName evidence="2">DUF3261 domain-containing protein</fullName>
    </submittedName>
</protein>
<dbReference type="OrthoDB" id="6228084at2"/>
<evidence type="ECO:0000256" key="1">
    <source>
        <dbReference type="SAM" id="SignalP"/>
    </source>
</evidence>